<dbReference type="Pfam" id="PF10150">
    <property type="entry name" value="RNase_E_G"/>
    <property type="match status" value="1"/>
</dbReference>
<evidence type="ECO:0000256" key="15">
    <source>
        <dbReference type="ARBA" id="ARBA00022884"/>
    </source>
</evidence>
<dbReference type="Pfam" id="PF20833">
    <property type="entry name" value="RNase_E_G_Thio"/>
    <property type="match status" value="1"/>
</dbReference>
<evidence type="ECO:0000256" key="10">
    <source>
        <dbReference type="ARBA" id="ARBA00022723"/>
    </source>
</evidence>
<comment type="cofactor">
    <cofactor evidence="1">
        <name>Mg(2+)</name>
        <dbReference type="ChEBI" id="CHEBI:18420"/>
    </cofactor>
</comment>
<dbReference type="CDD" id="cd04453">
    <property type="entry name" value="S1_RNase_E"/>
    <property type="match status" value="1"/>
</dbReference>
<evidence type="ECO:0000259" key="17">
    <source>
        <dbReference type="PROSITE" id="PS50126"/>
    </source>
</evidence>
<dbReference type="Proteomes" id="UP001501323">
    <property type="component" value="Unassembled WGS sequence"/>
</dbReference>
<dbReference type="RefSeq" id="WP_345295223.1">
    <property type="nucleotide sequence ID" value="NZ_BAABJY010000002.1"/>
</dbReference>
<evidence type="ECO:0000313" key="18">
    <source>
        <dbReference type="EMBL" id="GAA4866748.1"/>
    </source>
</evidence>
<gene>
    <name evidence="18" type="primary">rng</name>
    <name evidence="18" type="ORF">GCM10023332_18710</name>
</gene>
<dbReference type="InterPro" id="IPR048583">
    <property type="entry name" value="RNase_E_G_thioredoxin-like"/>
</dbReference>
<evidence type="ECO:0000256" key="13">
    <source>
        <dbReference type="ARBA" id="ARBA00022801"/>
    </source>
</evidence>
<keyword evidence="8" id="KW-0819">tRNA processing</keyword>
<comment type="similarity">
    <text evidence="3">Belongs to the RNase E/G family. RNase G subfamily.</text>
</comment>
<keyword evidence="19" id="KW-1185">Reference proteome</keyword>
<evidence type="ECO:0000256" key="4">
    <source>
        <dbReference type="ARBA" id="ARBA00017719"/>
    </source>
</evidence>
<evidence type="ECO:0000256" key="1">
    <source>
        <dbReference type="ARBA" id="ARBA00001946"/>
    </source>
</evidence>
<name>A0ABP9E933_9GAMM</name>
<keyword evidence="7" id="KW-0820">tRNA-binding</keyword>
<keyword evidence="6" id="KW-0698">rRNA processing</keyword>
<dbReference type="EMBL" id="BAABJY010000002">
    <property type="protein sequence ID" value="GAA4866748.1"/>
    <property type="molecule type" value="Genomic_DNA"/>
</dbReference>
<evidence type="ECO:0000256" key="5">
    <source>
        <dbReference type="ARBA" id="ARBA00022490"/>
    </source>
</evidence>
<organism evidence="18 19">
    <name type="scientific">Luteimonas vadosa</name>
    <dbReference type="NCBI Taxonomy" id="1165507"/>
    <lineage>
        <taxon>Bacteria</taxon>
        <taxon>Pseudomonadati</taxon>
        <taxon>Pseudomonadota</taxon>
        <taxon>Gammaproteobacteria</taxon>
        <taxon>Lysobacterales</taxon>
        <taxon>Lysobacteraceae</taxon>
        <taxon>Luteimonas</taxon>
    </lineage>
</organism>
<evidence type="ECO:0000256" key="7">
    <source>
        <dbReference type="ARBA" id="ARBA00022555"/>
    </source>
</evidence>
<dbReference type="Gene3D" id="2.40.50.140">
    <property type="entry name" value="Nucleic acid-binding proteins"/>
    <property type="match status" value="1"/>
</dbReference>
<feature type="region of interest" description="Disordered" evidence="16">
    <location>
        <begin position="78"/>
        <end position="98"/>
    </location>
</feature>
<keyword evidence="9" id="KW-0540">Nuclease</keyword>
<keyword evidence="10" id="KW-0479">Metal-binding</keyword>
<dbReference type="SUPFAM" id="SSF50249">
    <property type="entry name" value="Nucleic acid-binding proteins"/>
    <property type="match status" value="1"/>
</dbReference>
<evidence type="ECO:0000256" key="8">
    <source>
        <dbReference type="ARBA" id="ARBA00022694"/>
    </source>
</evidence>
<dbReference type="InterPro" id="IPR012340">
    <property type="entry name" value="NA-bd_OB-fold"/>
</dbReference>
<dbReference type="InterPro" id="IPR004659">
    <property type="entry name" value="RNase_E/G"/>
</dbReference>
<dbReference type="PANTHER" id="PTHR30001:SF0">
    <property type="entry name" value="RIBONUCLEASE G"/>
    <property type="match status" value="1"/>
</dbReference>
<proteinExistence type="inferred from homology"/>
<protein>
    <recommendedName>
        <fullName evidence="4">Ribonuclease G</fullName>
    </recommendedName>
</protein>
<comment type="subcellular location">
    <subcellularLocation>
        <location evidence="2">Cytoplasm</location>
    </subcellularLocation>
</comment>
<dbReference type="InterPro" id="IPR019307">
    <property type="entry name" value="RNA-bd_AU-1/RNase_E/G"/>
</dbReference>
<evidence type="ECO:0000256" key="14">
    <source>
        <dbReference type="ARBA" id="ARBA00022842"/>
    </source>
</evidence>
<dbReference type="InterPro" id="IPR003029">
    <property type="entry name" value="S1_domain"/>
</dbReference>
<dbReference type="PROSITE" id="PS50126">
    <property type="entry name" value="S1"/>
    <property type="match status" value="1"/>
</dbReference>
<accession>A0ABP9E933</accession>
<keyword evidence="12" id="KW-0255">Endonuclease</keyword>
<evidence type="ECO:0000256" key="2">
    <source>
        <dbReference type="ARBA" id="ARBA00004496"/>
    </source>
</evidence>
<keyword evidence="13" id="KW-0378">Hydrolase</keyword>
<keyword evidence="15" id="KW-0694">RNA-binding</keyword>
<evidence type="ECO:0000256" key="6">
    <source>
        <dbReference type="ARBA" id="ARBA00022552"/>
    </source>
</evidence>
<evidence type="ECO:0000256" key="3">
    <source>
        <dbReference type="ARBA" id="ARBA00005663"/>
    </source>
</evidence>
<keyword evidence="14" id="KW-0460">Magnesium</keyword>
<dbReference type="NCBIfam" id="TIGR00757">
    <property type="entry name" value="RNaseEG"/>
    <property type="match status" value="1"/>
</dbReference>
<keyword evidence="5" id="KW-0963">Cytoplasm</keyword>
<dbReference type="Gene3D" id="3.40.1260.20">
    <property type="entry name" value="Ribonuclease E, catalytic domain"/>
    <property type="match status" value="1"/>
</dbReference>
<evidence type="ECO:0000256" key="12">
    <source>
        <dbReference type="ARBA" id="ARBA00022759"/>
    </source>
</evidence>
<sequence length="500" mass="55668">MSEEILVNVTPRETRVAVVENGMLQELHIERGWSRGVVGNIYKGKVQRVMPGMQAAFVDIGLERAAFLHASDIARPPPAVEAGGDGVAGDPEASQPAPVPPVTDLLRDGQDVVVQVVKDPIGTKGARLTTQISIPSRYLVLLPQTRMVGVSARIEDEAERARLKSLVAELSPPGDPRGYIVRTNAEGQPAEALAEDIAYLGRAWALVERTVADARVGTAVYEDLTLPMRAVRDLMRRDVEKVKVDSRETCERLRTFAAQYMPGLAEKIEHYAGERPVFDLYGVEDEIQRALEKEVPLKSGGTLVIDQTEAMTTVDVNTGSFLGQRNLEETVYRTNLEAAQAVARQLRLRNLGGIIIIDFIDMHDAEHRRQVLRTLEKSLLKDHAKTTVYDFSPLGLVEMTRKRTVESLERQLSERCHECGGRGMLKTAETVTYEIFREIVRAVRQFESARLLVIASPKVVTRITDEESAAVAELEEFLGKSIRFQADEQYMQEQFDVVLL</sequence>
<dbReference type="SMART" id="SM00316">
    <property type="entry name" value="S1"/>
    <property type="match status" value="1"/>
</dbReference>
<dbReference type="Pfam" id="PF00575">
    <property type="entry name" value="S1"/>
    <property type="match status" value="1"/>
</dbReference>
<evidence type="ECO:0000256" key="16">
    <source>
        <dbReference type="SAM" id="MobiDB-lite"/>
    </source>
</evidence>
<dbReference type="NCBIfam" id="NF008689">
    <property type="entry name" value="PRK11712.1"/>
    <property type="match status" value="1"/>
</dbReference>
<feature type="domain" description="S1 motif" evidence="17">
    <location>
        <begin position="39"/>
        <end position="131"/>
    </location>
</feature>
<comment type="caution">
    <text evidence="18">The sequence shown here is derived from an EMBL/GenBank/DDBJ whole genome shotgun (WGS) entry which is preliminary data.</text>
</comment>
<evidence type="ECO:0000256" key="9">
    <source>
        <dbReference type="ARBA" id="ARBA00022722"/>
    </source>
</evidence>
<keyword evidence="11" id="KW-0699">rRNA-binding</keyword>
<reference evidence="19" key="1">
    <citation type="journal article" date="2019" name="Int. J. Syst. Evol. Microbiol.">
        <title>The Global Catalogue of Microorganisms (GCM) 10K type strain sequencing project: providing services to taxonomists for standard genome sequencing and annotation.</title>
        <authorList>
            <consortium name="The Broad Institute Genomics Platform"/>
            <consortium name="The Broad Institute Genome Sequencing Center for Infectious Disease"/>
            <person name="Wu L."/>
            <person name="Ma J."/>
        </authorList>
    </citation>
    <scope>NUCLEOTIDE SEQUENCE [LARGE SCALE GENOMIC DNA]</scope>
    <source>
        <strain evidence="19">JCM 18392</strain>
    </source>
</reference>
<evidence type="ECO:0000313" key="19">
    <source>
        <dbReference type="Proteomes" id="UP001501323"/>
    </source>
</evidence>
<evidence type="ECO:0000256" key="11">
    <source>
        <dbReference type="ARBA" id="ARBA00022730"/>
    </source>
</evidence>
<dbReference type="PANTHER" id="PTHR30001">
    <property type="entry name" value="RIBONUCLEASE"/>
    <property type="match status" value="1"/>
</dbReference>